<feature type="domain" description="ABC3 transporter permease C-terminal" evidence="8">
    <location>
        <begin position="699"/>
        <end position="812"/>
    </location>
</feature>
<dbReference type="RefSeq" id="WP_194451656.1">
    <property type="nucleotide sequence ID" value="NZ_CP063849.1"/>
</dbReference>
<dbReference type="PANTHER" id="PTHR30572:SF4">
    <property type="entry name" value="ABC TRANSPORTER PERMEASE YTRF"/>
    <property type="match status" value="1"/>
</dbReference>
<dbReference type="InterPro" id="IPR003838">
    <property type="entry name" value="ABC3_permease_C"/>
</dbReference>
<evidence type="ECO:0000256" key="5">
    <source>
        <dbReference type="ARBA" id="ARBA00023136"/>
    </source>
</evidence>
<dbReference type="PANTHER" id="PTHR30572">
    <property type="entry name" value="MEMBRANE COMPONENT OF TRANSPORTER-RELATED"/>
    <property type="match status" value="1"/>
</dbReference>
<evidence type="ECO:0000259" key="8">
    <source>
        <dbReference type="Pfam" id="PF02687"/>
    </source>
</evidence>
<keyword evidence="3 7" id="KW-0812">Transmembrane</keyword>
<dbReference type="InterPro" id="IPR025857">
    <property type="entry name" value="MacB_PCD"/>
</dbReference>
<feature type="transmembrane region" description="Helical" evidence="7">
    <location>
        <begin position="325"/>
        <end position="350"/>
    </location>
</feature>
<evidence type="ECO:0000313" key="11">
    <source>
        <dbReference type="Proteomes" id="UP000593892"/>
    </source>
</evidence>
<dbReference type="Proteomes" id="UP000593892">
    <property type="component" value="Chromosome"/>
</dbReference>
<evidence type="ECO:0000256" key="7">
    <source>
        <dbReference type="SAM" id="Phobius"/>
    </source>
</evidence>
<feature type="transmembrane region" description="Helical" evidence="7">
    <location>
        <begin position="750"/>
        <end position="771"/>
    </location>
</feature>
<feature type="transmembrane region" description="Helical" evidence="7">
    <location>
        <begin position="370"/>
        <end position="391"/>
    </location>
</feature>
<dbReference type="InterPro" id="IPR017800">
    <property type="entry name" value="ADOP"/>
</dbReference>
<protein>
    <submittedName>
        <fullName evidence="10">ABC transporter permease</fullName>
    </submittedName>
</protein>
<sequence>MEKLIKDVRHALRMLARSPGFTAVAVAALALGIGANTAIFSVVNGILLQPLPYSEPDRMVRLAMKFPDGNGYSISIPKYVTWKANTPGLGSICAYNNTGPGLNLTGGSTPEQVKGIHVSAGYFQVFDAAPALGRVFSAEEDRPNGPMLAVLSHGLWQRRFGGDPSVIGRVLVMNGEAYSVIGVLRPSFRAYPPAEIFLPLQADPNSTNQGHYLSVAGRLKPGVQIEAVQAQMAAAAERFRATFPKSIGKQESATAEPLGEAMVGDVKKPLLILLGAVALVLLIACANVANLLLARATHRSREVAIRVALGAGRWRIIQQLLTESILLALMGGGAGFVLGAWGVRGLIALSPTGLPRAEEFAQSTVLDWRVLLFSLVVAMGTGILFGLFPALQISRTDVHGTLKEASSRAGTGRRHWARNTLVVTEIALALILLVGAALLIRTFTGLRQVQAGFNPHQVLAFETSLSGSKYKQTAQVEQLSREVVRRLHTVPGVTSAAIVPFLPLEGGFGLGFTVVGRPLEGGAESTGGATWMYVSDEYFKALEIPVVQGRAFTERDTKLSTPVVVVNEAFSKRFWKKGSPMGERIDIGRGMGPDFAEEPREIVGIVGDVKERGLGSDAPPVMYIPLSQLKDSFMALNNSMAPLSWVVKTSVNPLTVSAAVRQQVLEADSGVAVAHVRAMTDVVGESTAREDFNMTLLTLFAAIALLLAAIGVYGMLSYSVQQRAQEIGIRMALGARGADVLKMIVRQGMLLAGLGVVIGLVGAFGLSRLLASLLYGVKPQDPLTFAVVAGVLLLVSLVACWIPAWRAMKVDPVIALRYE</sequence>
<evidence type="ECO:0000256" key="4">
    <source>
        <dbReference type="ARBA" id="ARBA00022989"/>
    </source>
</evidence>
<reference evidence="10 11" key="1">
    <citation type="submission" date="2020-10" db="EMBL/GenBank/DDBJ databases">
        <title>Complete genome sequence of Paludibaculum fermentans P105T, a facultatively anaerobic acidobacterium capable of dissimilatory Fe(III) reduction.</title>
        <authorList>
            <person name="Dedysh S.N."/>
            <person name="Beletsky A.V."/>
            <person name="Kulichevskaya I.S."/>
            <person name="Mardanov A.V."/>
            <person name="Ravin N.V."/>
        </authorList>
    </citation>
    <scope>NUCLEOTIDE SEQUENCE [LARGE SCALE GENOMIC DNA]</scope>
    <source>
        <strain evidence="10 11">P105</strain>
    </source>
</reference>
<dbReference type="GO" id="GO:0005886">
    <property type="term" value="C:plasma membrane"/>
    <property type="evidence" value="ECO:0007669"/>
    <property type="project" value="UniProtKB-SubCell"/>
</dbReference>
<evidence type="ECO:0000313" key="10">
    <source>
        <dbReference type="EMBL" id="QOY89993.1"/>
    </source>
</evidence>
<evidence type="ECO:0000256" key="2">
    <source>
        <dbReference type="ARBA" id="ARBA00022475"/>
    </source>
</evidence>
<dbReference type="KEGG" id="pfer:IRI77_08560"/>
<dbReference type="AlphaFoldDB" id="A0A7S7SMJ5"/>
<feature type="domain" description="MacB-like periplasmic core" evidence="9">
    <location>
        <begin position="22"/>
        <end position="234"/>
    </location>
</feature>
<evidence type="ECO:0000256" key="1">
    <source>
        <dbReference type="ARBA" id="ARBA00004651"/>
    </source>
</evidence>
<dbReference type="GO" id="GO:0022857">
    <property type="term" value="F:transmembrane transporter activity"/>
    <property type="evidence" value="ECO:0007669"/>
    <property type="project" value="TreeGrafter"/>
</dbReference>
<organism evidence="10 11">
    <name type="scientific">Paludibaculum fermentans</name>
    <dbReference type="NCBI Taxonomy" id="1473598"/>
    <lineage>
        <taxon>Bacteria</taxon>
        <taxon>Pseudomonadati</taxon>
        <taxon>Acidobacteriota</taxon>
        <taxon>Terriglobia</taxon>
        <taxon>Bryobacterales</taxon>
        <taxon>Bryobacteraceae</taxon>
        <taxon>Paludibaculum</taxon>
    </lineage>
</organism>
<evidence type="ECO:0000259" key="9">
    <source>
        <dbReference type="Pfam" id="PF12704"/>
    </source>
</evidence>
<keyword evidence="5 7" id="KW-0472">Membrane</keyword>
<feature type="domain" description="MacB-like periplasmic core" evidence="9">
    <location>
        <begin position="474"/>
        <end position="660"/>
    </location>
</feature>
<keyword evidence="2" id="KW-1003">Cell membrane</keyword>
<proteinExistence type="inferred from homology"/>
<keyword evidence="4 7" id="KW-1133">Transmembrane helix</keyword>
<dbReference type="EMBL" id="CP063849">
    <property type="protein sequence ID" value="QOY89993.1"/>
    <property type="molecule type" value="Genomic_DNA"/>
</dbReference>
<evidence type="ECO:0000256" key="6">
    <source>
        <dbReference type="ARBA" id="ARBA00038076"/>
    </source>
</evidence>
<feature type="transmembrane region" description="Helical" evidence="7">
    <location>
        <begin position="696"/>
        <end position="716"/>
    </location>
</feature>
<comment type="similarity">
    <text evidence="6">Belongs to the ABC-4 integral membrane protein family.</text>
</comment>
<keyword evidence="11" id="KW-1185">Reference proteome</keyword>
<dbReference type="Pfam" id="PF12704">
    <property type="entry name" value="MacB_PCD"/>
    <property type="match status" value="2"/>
</dbReference>
<gene>
    <name evidence="10" type="ORF">IRI77_08560</name>
</gene>
<name>A0A7S7SMJ5_PALFE</name>
<feature type="domain" description="ABC3 transporter permease C-terminal" evidence="8">
    <location>
        <begin position="276"/>
        <end position="397"/>
    </location>
</feature>
<accession>A0A7S7SMJ5</accession>
<dbReference type="NCBIfam" id="TIGR03434">
    <property type="entry name" value="ADOP"/>
    <property type="match status" value="1"/>
</dbReference>
<feature type="transmembrane region" description="Helical" evidence="7">
    <location>
        <begin position="21"/>
        <end position="48"/>
    </location>
</feature>
<feature type="transmembrane region" description="Helical" evidence="7">
    <location>
        <begin position="421"/>
        <end position="440"/>
    </location>
</feature>
<comment type="subcellular location">
    <subcellularLocation>
        <location evidence="1">Cell membrane</location>
        <topology evidence="1">Multi-pass membrane protein</topology>
    </subcellularLocation>
</comment>
<dbReference type="InterPro" id="IPR050250">
    <property type="entry name" value="Macrolide_Exporter_MacB"/>
</dbReference>
<evidence type="ECO:0000256" key="3">
    <source>
        <dbReference type="ARBA" id="ARBA00022692"/>
    </source>
</evidence>
<dbReference type="Pfam" id="PF02687">
    <property type="entry name" value="FtsX"/>
    <property type="match status" value="2"/>
</dbReference>
<feature type="transmembrane region" description="Helical" evidence="7">
    <location>
        <begin position="783"/>
        <end position="802"/>
    </location>
</feature>
<feature type="transmembrane region" description="Helical" evidence="7">
    <location>
        <begin position="270"/>
        <end position="293"/>
    </location>
</feature>